<dbReference type="Gene3D" id="3.20.20.10">
    <property type="entry name" value="Alanine racemase"/>
    <property type="match status" value="1"/>
</dbReference>
<dbReference type="PRINTS" id="PR00992">
    <property type="entry name" value="ALARACEMASE"/>
</dbReference>
<dbReference type="InterPro" id="IPR020622">
    <property type="entry name" value="Ala_racemase_pyridoxalP-BS"/>
</dbReference>
<dbReference type="PANTHER" id="PTHR30511">
    <property type="entry name" value="ALANINE RACEMASE"/>
    <property type="match status" value="1"/>
</dbReference>
<evidence type="ECO:0000256" key="3">
    <source>
        <dbReference type="ARBA" id="ARBA00023235"/>
    </source>
</evidence>
<dbReference type="RefSeq" id="WP_201882220.1">
    <property type="nucleotide sequence ID" value="NZ_JAERRF010000037.1"/>
</dbReference>
<sequence>MTIGSLHKATGRMHWAEERTPHAEARIDRAAIRDNAARLCDAAGSVGVMAVVKGDGYGHGMIPCARAAMVGGATSTGAARMHEAPVPRASGISSRILTWLPTPRDDWASAAAEGIEWSVGVQVVEAAPQAAQAAGRLSRRRPGKVRRRWLLRPLIFFARFSEWRKRAAGVTSRQVRPKHRGGAW</sequence>
<evidence type="ECO:0000256" key="2">
    <source>
        <dbReference type="ARBA" id="ARBA00022898"/>
    </source>
</evidence>
<dbReference type="InterPro" id="IPR001608">
    <property type="entry name" value="Ala_racemase_N"/>
</dbReference>
<dbReference type="SUPFAM" id="SSF51419">
    <property type="entry name" value="PLP-binding barrel"/>
    <property type="match status" value="1"/>
</dbReference>
<comment type="caution">
    <text evidence="5">The sequence shown here is derived from an EMBL/GenBank/DDBJ whole genome shotgun (WGS) entry which is preliminary data.</text>
</comment>
<comment type="cofactor">
    <cofactor evidence="1">
        <name>pyridoxal 5'-phosphate</name>
        <dbReference type="ChEBI" id="CHEBI:597326"/>
    </cofactor>
</comment>
<dbReference type="PANTHER" id="PTHR30511:SF0">
    <property type="entry name" value="ALANINE RACEMASE, CATABOLIC-RELATED"/>
    <property type="match status" value="1"/>
</dbReference>
<dbReference type="PROSITE" id="PS00395">
    <property type="entry name" value="ALANINE_RACEMASE"/>
    <property type="match status" value="1"/>
</dbReference>
<dbReference type="InterPro" id="IPR029066">
    <property type="entry name" value="PLP-binding_barrel"/>
</dbReference>
<keyword evidence="3" id="KW-0413">Isomerase</keyword>
<keyword evidence="2" id="KW-0663">Pyridoxal phosphate</keyword>
<evidence type="ECO:0000256" key="1">
    <source>
        <dbReference type="ARBA" id="ARBA00001933"/>
    </source>
</evidence>
<evidence type="ECO:0000259" key="4">
    <source>
        <dbReference type="Pfam" id="PF01168"/>
    </source>
</evidence>
<dbReference type="Pfam" id="PF01168">
    <property type="entry name" value="Ala_racemase_N"/>
    <property type="match status" value="1"/>
</dbReference>
<gene>
    <name evidence="5" type="ORF">JK363_36790</name>
</gene>
<evidence type="ECO:0000313" key="5">
    <source>
        <dbReference type="EMBL" id="MBL1102085.1"/>
    </source>
</evidence>
<evidence type="ECO:0000313" key="6">
    <source>
        <dbReference type="Proteomes" id="UP000634229"/>
    </source>
</evidence>
<name>A0ABS1NQF5_9ACTN</name>
<organism evidence="5 6">
    <name type="scientific">Streptomyces coffeae</name>
    <dbReference type="NCBI Taxonomy" id="621382"/>
    <lineage>
        <taxon>Bacteria</taxon>
        <taxon>Bacillati</taxon>
        <taxon>Actinomycetota</taxon>
        <taxon>Actinomycetes</taxon>
        <taxon>Kitasatosporales</taxon>
        <taxon>Streptomycetaceae</taxon>
        <taxon>Streptomyces</taxon>
    </lineage>
</organism>
<dbReference type="Proteomes" id="UP000634229">
    <property type="component" value="Unassembled WGS sequence"/>
</dbReference>
<proteinExistence type="predicted"/>
<feature type="domain" description="Alanine racemase N-terminal" evidence="4">
    <location>
        <begin position="27"/>
        <end position="135"/>
    </location>
</feature>
<keyword evidence="6" id="KW-1185">Reference proteome</keyword>
<dbReference type="InterPro" id="IPR000821">
    <property type="entry name" value="Ala_racemase"/>
</dbReference>
<dbReference type="EMBL" id="JAERRF010000037">
    <property type="protein sequence ID" value="MBL1102085.1"/>
    <property type="molecule type" value="Genomic_DNA"/>
</dbReference>
<accession>A0ABS1NQF5</accession>
<protein>
    <submittedName>
        <fullName evidence="5">Alanine racemase</fullName>
    </submittedName>
</protein>
<reference evidence="5 6" key="1">
    <citation type="submission" date="2021-01" db="EMBL/GenBank/DDBJ databases">
        <title>WGS of actinomycetes isolated from Thailand.</title>
        <authorList>
            <person name="Thawai C."/>
        </authorList>
    </citation>
    <scope>NUCLEOTIDE SEQUENCE [LARGE SCALE GENOMIC DNA]</scope>
    <source>
        <strain evidence="5 6">CA1R205</strain>
    </source>
</reference>